<sequence>MASFGINCFPYTNKCLGGILKESSVVVFRLTWASLARMNRLRLCGLRDERSSPLTSDIQAIGCECTMGMSKEKFDEKWSSKPVFMKKKLSTIDEHVGKLEKSMEDTKESHNVLGERIDNLCEQSRDFVTMCLTSNRDNVLELLDSKRKKLTKMNNALEAMVMDLKEETMTMTMALNTKIEELEGELVLCQAAVGKRVSSITLNCKDVLKPKEFVGTSPQIKGKVRLERGKSSNVSTVGEYVREFKELILQILDMTEKEALIVFKNGLKPWVRQEVK</sequence>
<evidence type="ECO:0008006" key="4">
    <source>
        <dbReference type="Google" id="ProtNLM"/>
    </source>
</evidence>
<proteinExistence type="predicted"/>
<dbReference type="AlphaFoldDB" id="A0A7J9CWS8"/>
<dbReference type="EMBL" id="JABEZY010000120">
    <property type="protein sequence ID" value="MBA0752886.1"/>
    <property type="molecule type" value="Genomic_DNA"/>
</dbReference>
<organism evidence="2 3">
    <name type="scientific">Gossypium gossypioides</name>
    <name type="common">Mexican cotton</name>
    <name type="synonym">Selera gossypioides</name>
    <dbReference type="NCBI Taxonomy" id="34282"/>
    <lineage>
        <taxon>Eukaryota</taxon>
        <taxon>Viridiplantae</taxon>
        <taxon>Streptophyta</taxon>
        <taxon>Embryophyta</taxon>
        <taxon>Tracheophyta</taxon>
        <taxon>Spermatophyta</taxon>
        <taxon>Magnoliopsida</taxon>
        <taxon>eudicotyledons</taxon>
        <taxon>Gunneridae</taxon>
        <taxon>Pentapetalae</taxon>
        <taxon>rosids</taxon>
        <taxon>malvids</taxon>
        <taxon>Malvales</taxon>
        <taxon>Malvaceae</taxon>
        <taxon>Malvoideae</taxon>
        <taxon>Gossypium</taxon>
    </lineage>
</organism>
<keyword evidence="3" id="KW-1185">Reference proteome</keyword>
<evidence type="ECO:0000313" key="2">
    <source>
        <dbReference type="EMBL" id="MBA0752886.1"/>
    </source>
</evidence>
<dbReference type="OrthoDB" id="1002187at2759"/>
<dbReference type="Proteomes" id="UP000593579">
    <property type="component" value="Unassembled WGS sequence"/>
</dbReference>
<keyword evidence="1" id="KW-0175">Coiled coil</keyword>
<evidence type="ECO:0000313" key="3">
    <source>
        <dbReference type="Proteomes" id="UP000593579"/>
    </source>
</evidence>
<accession>A0A7J9CWS8</accession>
<gene>
    <name evidence="2" type="ORF">Gogos_022300</name>
</gene>
<protein>
    <recommendedName>
        <fullName evidence="4">Retrotransposon gag domain-containing protein</fullName>
    </recommendedName>
</protein>
<name>A0A7J9CWS8_GOSGO</name>
<reference evidence="2 3" key="1">
    <citation type="journal article" date="2019" name="Genome Biol. Evol.">
        <title>Insights into the evolution of the New World diploid cottons (Gossypium, subgenus Houzingenia) based on genome sequencing.</title>
        <authorList>
            <person name="Grover C.E."/>
            <person name="Arick M.A. 2nd"/>
            <person name="Thrash A."/>
            <person name="Conover J.L."/>
            <person name="Sanders W.S."/>
            <person name="Peterson D.G."/>
            <person name="Frelichowski J.E."/>
            <person name="Scheffler J.A."/>
            <person name="Scheffler B.E."/>
            <person name="Wendel J.F."/>
        </authorList>
    </citation>
    <scope>NUCLEOTIDE SEQUENCE [LARGE SCALE GENOMIC DNA]</scope>
    <source>
        <strain evidence="2">5</strain>
        <tissue evidence="2">Leaf</tissue>
    </source>
</reference>
<evidence type="ECO:0000256" key="1">
    <source>
        <dbReference type="SAM" id="Coils"/>
    </source>
</evidence>
<comment type="caution">
    <text evidence="2">The sequence shown here is derived from an EMBL/GenBank/DDBJ whole genome shotgun (WGS) entry which is preliminary data.</text>
</comment>
<feature type="coiled-coil region" evidence="1">
    <location>
        <begin position="140"/>
        <end position="167"/>
    </location>
</feature>